<dbReference type="InterPro" id="IPR001509">
    <property type="entry name" value="Epimerase_deHydtase"/>
</dbReference>
<evidence type="ECO:0000256" key="5">
    <source>
        <dbReference type="ARBA" id="ARBA00013189"/>
    </source>
</evidence>
<evidence type="ECO:0000256" key="4">
    <source>
        <dbReference type="ARBA" id="ARBA00007637"/>
    </source>
</evidence>
<evidence type="ECO:0000256" key="3">
    <source>
        <dbReference type="ARBA" id="ARBA00004947"/>
    </source>
</evidence>
<evidence type="ECO:0000313" key="14">
    <source>
        <dbReference type="EMBL" id="MEG3616411.1"/>
    </source>
</evidence>
<comment type="cofactor">
    <cofactor evidence="2">
        <name>NAD(+)</name>
        <dbReference type="ChEBI" id="CHEBI:57540"/>
    </cofactor>
</comment>
<evidence type="ECO:0000256" key="2">
    <source>
        <dbReference type="ARBA" id="ARBA00001911"/>
    </source>
</evidence>
<gene>
    <name evidence="14" type="primary">galE</name>
    <name evidence="14" type="ORF">V5O49_14870</name>
</gene>
<dbReference type="Gene3D" id="3.90.25.10">
    <property type="entry name" value="UDP-galactose 4-epimerase, domain 1"/>
    <property type="match status" value="1"/>
</dbReference>
<protein>
    <recommendedName>
        <fullName evidence="6">UDP-glucose 4-epimerase</fullName>
        <ecNumber evidence="5">5.1.3.2</ecNumber>
    </recommendedName>
    <alternativeName>
        <fullName evidence="11">Galactowaldenase</fullName>
    </alternativeName>
    <alternativeName>
        <fullName evidence="10">UDP-galactose 4-epimerase</fullName>
    </alternativeName>
</protein>
<dbReference type="SUPFAM" id="SSF51735">
    <property type="entry name" value="NAD(P)-binding Rossmann-fold domains"/>
    <property type="match status" value="1"/>
</dbReference>
<comment type="caution">
    <text evidence="14">The sequence shown here is derived from an EMBL/GenBank/DDBJ whole genome shotgun (WGS) entry which is preliminary data.</text>
</comment>
<dbReference type="NCBIfam" id="TIGR01179">
    <property type="entry name" value="galE"/>
    <property type="match status" value="1"/>
</dbReference>
<sequence>MRVLVTGGAGYLGSHVVLALLQAGHAVDVVDDFSAGSPAALTRAEGVSGRQVTTHAADVADIDAMERVFATARFDAVVHLAGLRSARLSDSRVLDTYETNLSTLFTLLRCMTWYAVHRLVLSSSAAVYGPSDDGGRLAESAALAPVSPLGRSLATNEHLLTDLVGQDPALRVAVLRCFTTAGAHPSGRLGEDGASSATGLLTRVGQVAAGRRDAVEVFGGRHPTADGTPVRDVVHVADVADGHVAALERLDTAARPMTTWNLGTGRAASVLEVIRTFERVTGRTVPYRVVAAGPPTAASAVADPERAATELGWRARRGLEEICRDHWRWQRTNPDGYPPTVTPETPWRGGVGHRLRTVPPLPEAAPAGSLARRAVGQSLTSRK</sequence>
<evidence type="ECO:0000256" key="11">
    <source>
        <dbReference type="ARBA" id="ARBA00033067"/>
    </source>
</evidence>
<dbReference type="EMBL" id="JBAGLP010000118">
    <property type="protein sequence ID" value="MEG3616411.1"/>
    <property type="molecule type" value="Genomic_DNA"/>
</dbReference>
<feature type="region of interest" description="Disordered" evidence="12">
    <location>
        <begin position="360"/>
        <end position="383"/>
    </location>
</feature>
<accession>A0ABU7ZAN0</accession>
<dbReference type="InterPro" id="IPR036291">
    <property type="entry name" value="NAD(P)-bd_dom_sf"/>
</dbReference>
<evidence type="ECO:0000256" key="12">
    <source>
        <dbReference type="SAM" id="MobiDB-lite"/>
    </source>
</evidence>
<evidence type="ECO:0000256" key="10">
    <source>
        <dbReference type="ARBA" id="ARBA00031367"/>
    </source>
</evidence>
<keyword evidence="8" id="KW-0299">Galactose metabolism</keyword>
<keyword evidence="8" id="KW-0119">Carbohydrate metabolism</keyword>
<dbReference type="PANTHER" id="PTHR43725">
    <property type="entry name" value="UDP-GLUCOSE 4-EPIMERASE"/>
    <property type="match status" value="1"/>
</dbReference>
<evidence type="ECO:0000256" key="9">
    <source>
        <dbReference type="ARBA" id="ARBA00023235"/>
    </source>
</evidence>
<dbReference type="InterPro" id="IPR005886">
    <property type="entry name" value="UDP_G4E"/>
</dbReference>
<comment type="pathway">
    <text evidence="3">Carbohydrate metabolism; galactose metabolism.</text>
</comment>
<dbReference type="RefSeq" id="WP_332902888.1">
    <property type="nucleotide sequence ID" value="NZ_JBAGLP010000118.1"/>
</dbReference>
<dbReference type="Proteomes" id="UP001310387">
    <property type="component" value="Unassembled WGS sequence"/>
</dbReference>
<reference evidence="14" key="1">
    <citation type="journal article" date="2024" name="Antonie Van Leeuwenhoek">
        <title>Isoptericola haloaureus sp. nov., a dimorphic actinobacterium isolated from mangrove sediments of southeast India, implicating biosaline agricultural significance through nitrogen fixation and salt tolerance genes.</title>
        <authorList>
            <person name="Prathaban M."/>
            <person name="Prathiviraj R."/>
            <person name="Ravichandran M."/>
            <person name="Natarajan S.D."/>
            <person name="Sobanaa M."/>
            <person name="Hari Krishna Kumar S."/>
            <person name="Chandrasekar V."/>
            <person name="Selvin J."/>
        </authorList>
    </citation>
    <scope>NUCLEOTIDE SEQUENCE</scope>
    <source>
        <strain evidence="14">MP1014</strain>
    </source>
</reference>
<dbReference type="PANTHER" id="PTHR43725:SF47">
    <property type="entry name" value="UDP-GLUCOSE 4-EPIMERASE"/>
    <property type="match status" value="1"/>
</dbReference>
<evidence type="ECO:0000256" key="6">
    <source>
        <dbReference type="ARBA" id="ARBA00018569"/>
    </source>
</evidence>
<dbReference type="Gene3D" id="3.40.50.720">
    <property type="entry name" value="NAD(P)-binding Rossmann-like Domain"/>
    <property type="match status" value="1"/>
</dbReference>
<evidence type="ECO:0000259" key="13">
    <source>
        <dbReference type="Pfam" id="PF01370"/>
    </source>
</evidence>
<reference evidence="14" key="2">
    <citation type="submission" date="2024-02" db="EMBL/GenBank/DDBJ databases">
        <authorList>
            <person name="Prathaban M."/>
            <person name="Mythili R."/>
            <person name="Sharmila Devi N."/>
            <person name="Sobanaa M."/>
            <person name="Prathiviraj R."/>
            <person name="Selvin J."/>
        </authorList>
    </citation>
    <scope>NUCLEOTIDE SEQUENCE</scope>
    <source>
        <strain evidence="14">MP1014</strain>
    </source>
</reference>
<name>A0ABU7ZAN0_9MICO</name>
<dbReference type="EC" id="5.1.3.2" evidence="5"/>
<evidence type="ECO:0000256" key="7">
    <source>
        <dbReference type="ARBA" id="ARBA00023027"/>
    </source>
</evidence>
<keyword evidence="7" id="KW-0520">NAD</keyword>
<proteinExistence type="inferred from homology"/>
<keyword evidence="9 14" id="KW-0413">Isomerase</keyword>
<comment type="similarity">
    <text evidence="4">Belongs to the NAD(P)-dependent epimerase/dehydratase family.</text>
</comment>
<comment type="catalytic activity">
    <reaction evidence="1">
        <text>UDP-alpha-D-glucose = UDP-alpha-D-galactose</text>
        <dbReference type="Rhea" id="RHEA:22168"/>
        <dbReference type="ChEBI" id="CHEBI:58885"/>
        <dbReference type="ChEBI" id="CHEBI:66914"/>
        <dbReference type="EC" id="5.1.3.2"/>
    </reaction>
</comment>
<evidence type="ECO:0000313" key="15">
    <source>
        <dbReference type="Proteomes" id="UP001310387"/>
    </source>
</evidence>
<feature type="domain" description="NAD-dependent epimerase/dehydratase" evidence="13">
    <location>
        <begin position="3"/>
        <end position="263"/>
    </location>
</feature>
<dbReference type="Pfam" id="PF01370">
    <property type="entry name" value="Epimerase"/>
    <property type="match status" value="1"/>
</dbReference>
<keyword evidence="15" id="KW-1185">Reference proteome</keyword>
<evidence type="ECO:0000256" key="1">
    <source>
        <dbReference type="ARBA" id="ARBA00000083"/>
    </source>
</evidence>
<organism evidence="14 15">
    <name type="scientific">Isoptericola haloaureus</name>
    <dbReference type="NCBI Taxonomy" id="1542902"/>
    <lineage>
        <taxon>Bacteria</taxon>
        <taxon>Bacillati</taxon>
        <taxon>Actinomycetota</taxon>
        <taxon>Actinomycetes</taxon>
        <taxon>Micrococcales</taxon>
        <taxon>Promicromonosporaceae</taxon>
        <taxon>Isoptericola</taxon>
    </lineage>
</organism>
<evidence type="ECO:0000256" key="8">
    <source>
        <dbReference type="ARBA" id="ARBA00023144"/>
    </source>
</evidence>
<dbReference type="GO" id="GO:0003978">
    <property type="term" value="F:UDP-glucose 4-epimerase activity"/>
    <property type="evidence" value="ECO:0007669"/>
    <property type="project" value="UniProtKB-EC"/>
</dbReference>